<accession>A0A251V6M6</accession>
<evidence type="ECO:0000313" key="2">
    <source>
        <dbReference type="EMBL" id="OTG31225.1"/>
    </source>
</evidence>
<proteinExistence type="predicted"/>
<organism evidence="2 3">
    <name type="scientific">Helianthus annuus</name>
    <name type="common">Common sunflower</name>
    <dbReference type="NCBI Taxonomy" id="4232"/>
    <lineage>
        <taxon>Eukaryota</taxon>
        <taxon>Viridiplantae</taxon>
        <taxon>Streptophyta</taxon>
        <taxon>Embryophyta</taxon>
        <taxon>Tracheophyta</taxon>
        <taxon>Spermatophyta</taxon>
        <taxon>Magnoliopsida</taxon>
        <taxon>eudicotyledons</taxon>
        <taxon>Gunneridae</taxon>
        <taxon>Pentapetalae</taxon>
        <taxon>asterids</taxon>
        <taxon>campanulids</taxon>
        <taxon>Asterales</taxon>
        <taxon>Asteraceae</taxon>
        <taxon>Asteroideae</taxon>
        <taxon>Heliantheae alliance</taxon>
        <taxon>Heliantheae</taxon>
        <taxon>Helianthus</taxon>
    </lineage>
</organism>
<evidence type="ECO:0000313" key="3">
    <source>
        <dbReference type="Proteomes" id="UP000215914"/>
    </source>
</evidence>
<dbReference type="EMBL" id="CM007892">
    <property type="protein sequence ID" value="OTG31225.1"/>
    <property type="molecule type" value="Genomic_DNA"/>
</dbReference>
<dbReference type="AlphaFoldDB" id="A0A251V6M6"/>
<name>A0A251V6M6_HELAN</name>
<dbReference type="Proteomes" id="UP000215914">
    <property type="component" value="Chromosome 3"/>
</dbReference>
<evidence type="ECO:0000256" key="1">
    <source>
        <dbReference type="SAM" id="MobiDB-lite"/>
    </source>
</evidence>
<reference evidence="3" key="1">
    <citation type="journal article" date="2017" name="Nature">
        <title>The sunflower genome provides insights into oil metabolism, flowering and Asterid evolution.</title>
        <authorList>
            <person name="Badouin H."/>
            <person name="Gouzy J."/>
            <person name="Grassa C.J."/>
            <person name="Murat F."/>
            <person name="Staton S.E."/>
            <person name="Cottret L."/>
            <person name="Lelandais-Briere C."/>
            <person name="Owens G.L."/>
            <person name="Carrere S."/>
            <person name="Mayjonade B."/>
            <person name="Legrand L."/>
            <person name="Gill N."/>
            <person name="Kane N.C."/>
            <person name="Bowers J.E."/>
            <person name="Hubner S."/>
            <person name="Bellec A."/>
            <person name="Berard A."/>
            <person name="Berges H."/>
            <person name="Blanchet N."/>
            <person name="Boniface M.C."/>
            <person name="Brunel D."/>
            <person name="Catrice O."/>
            <person name="Chaidir N."/>
            <person name="Claudel C."/>
            <person name="Donnadieu C."/>
            <person name="Faraut T."/>
            <person name="Fievet G."/>
            <person name="Helmstetter N."/>
            <person name="King M."/>
            <person name="Knapp S.J."/>
            <person name="Lai Z."/>
            <person name="Le Paslier M.C."/>
            <person name="Lippi Y."/>
            <person name="Lorenzon L."/>
            <person name="Mandel J.R."/>
            <person name="Marage G."/>
            <person name="Marchand G."/>
            <person name="Marquand E."/>
            <person name="Bret-Mestries E."/>
            <person name="Morien E."/>
            <person name="Nambeesan S."/>
            <person name="Nguyen T."/>
            <person name="Pegot-Espagnet P."/>
            <person name="Pouilly N."/>
            <person name="Raftis F."/>
            <person name="Sallet E."/>
            <person name="Schiex T."/>
            <person name="Thomas J."/>
            <person name="Vandecasteele C."/>
            <person name="Vares D."/>
            <person name="Vear F."/>
            <person name="Vautrin S."/>
            <person name="Crespi M."/>
            <person name="Mangin B."/>
            <person name="Burke J.M."/>
            <person name="Salse J."/>
            <person name="Munos S."/>
            <person name="Vincourt P."/>
            <person name="Rieseberg L.H."/>
            <person name="Langlade N.B."/>
        </authorList>
    </citation>
    <scope>NUCLEOTIDE SEQUENCE [LARGE SCALE GENOMIC DNA]</scope>
    <source>
        <strain evidence="3">cv. SF193</strain>
    </source>
</reference>
<protein>
    <submittedName>
        <fullName evidence="2">Uncharacterized protein</fullName>
    </submittedName>
</protein>
<feature type="compositionally biased region" description="Basic and acidic residues" evidence="1">
    <location>
        <begin position="8"/>
        <end position="17"/>
    </location>
</feature>
<gene>
    <name evidence="2" type="ORF">HannXRQ_Chr03g0073161</name>
</gene>
<feature type="region of interest" description="Disordered" evidence="1">
    <location>
        <begin position="1"/>
        <end position="24"/>
    </location>
</feature>
<dbReference type="InParanoid" id="A0A251V6M6"/>
<sequence length="94" mass="11015">MFTVCSEQADKMDKDVPDDASNDVLNEDQEMDEQVVAQPQHDDSYFTRIVSKHQNIHQNDYRCLKTNDQVINNQLMRCRISHLGFRPRSSTSER</sequence>
<keyword evidence="3" id="KW-1185">Reference proteome</keyword>